<keyword evidence="23" id="KW-1185">Reference proteome</keyword>
<dbReference type="PRINTS" id="PR00458">
    <property type="entry name" value="PEROXIDASE"/>
</dbReference>
<dbReference type="InterPro" id="IPR019794">
    <property type="entry name" value="Peroxidases_AS"/>
</dbReference>
<dbReference type="AlphaFoldDB" id="A0A9R0IUM7"/>
<evidence type="ECO:0000313" key="24">
    <source>
        <dbReference type="RefSeq" id="XP_021855854.1"/>
    </source>
</evidence>
<comment type="similarity">
    <text evidence="21">Belongs to the peroxidase family. Classical plant (class III) peroxidase subfamily.</text>
</comment>
<dbReference type="GO" id="GO:0042744">
    <property type="term" value="P:hydrogen peroxide catabolic process"/>
    <property type="evidence" value="ECO:0007669"/>
    <property type="project" value="UniProtKB-KW"/>
</dbReference>
<feature type="disulfide bond" evidence="20">
    <location>
        <begin position="209"/>
        <end position="234"/>
    </location>
</feature>
<evidence type="ECO:0000256" key="16">
    <source>
        <dbReference type="PIRSR" id="PIRSR600823-1"/>
    </source>
</evidence>
<dbReference type="KEGG" id="soe:110795174"/>
<dbReference type="GO" id="GO:0006979">
    <property type="term" value="P:response to oxidative stress"/>
    <property type="evidence" value="ECO:0007669"/>
    <property type="project" value="UniProtKB-UniRule"/>
</dbReference>
<dbReference type="SUPFAM" id="SSF48113">
    <property type="entry name" value="Heme-dependent peroxidases"/>
    <property type="match status" value="1"/>
</dbReference>
<dbReference type="InterPro" id="IPR000823">
    <property type="entry name" value="Peroxidase_pln"/>
</dbReference>
<gene>
    <name evidence="24" type="primary">LOC110795174</name>
</gene>
<feature type="binding site" evidence="18">
    <location>
        <position position="247"/>
    </location>
    <ligand>
        <name>Ca(2+)</name>
        <dbReference type="ChEBI" id="CHEBI:29108"/>
        <label>2</label>
    </ligand>
</feature>
<evidence type="ECO:0000256" key="2">
    <source>
        <dbReference type="ARBA" id="ARBA00002322"/>
    </source>
</evidence>
<evidence type="ECO:0000256" key="18">
    <source>
        <dbReference type="PIRSR" id="PIRSR600823-3"/>
    </source>
</evidence>
<feature type="binding site" evidence="18">
    <location>
        <position position="76"/>
    </location>
    <ligand>
        <name>Ca(2+)</name>
        <dbReference type="ChEBI" id="CHEBI:29108"/>
        <label>1</label>
    </ligand>
</feature>
<feature type="active site" description="Proton acceptor" evidence="16">
    <location>
        <position position="75"/>
    </location>
</feature>
<feature type="signal peptide" evidence="21">
    <location>
        <begin position="1"/>
        <end position="29"/>
    </location>
</feature>
<evidence type="ECO:0000256" key="4">
    <source>
        <dbReference type="ARBA" id="ARBA00012313"/>
    </source>
</evidence>
<dbReference type="PRINTS" id="PR00461">
    <property type="entry name" value="PLPEROXIDASE"/>
</dbReference>
<feature type="disulfide bond" evidence="20">
    <location>
        <begin position="44"/>
        <end position="124"/>
    </location>
</feature>
<dbReference type="PANTHER" id="PTHR31388:SF264">
    <property type="entry name" value="PEROXIDASE 59"/>
    <property type="match status" value="1"/>
</dbReference>
<dbReference type="GO" id="GO:0140825">
    <property type="term" value="F:lactoperoxidase activity"/>
    <property type="evidence" value="ECO:0007669"/>
    <property type="project" value="UniProtKB-EC"/>
</dbReference>
<keyword evidence="12 18" id="KW-0408">Iron</keyword>
<comment type="subcellular location">
    <subcellularLocation>
        <location evidence="21">Secreted</location>
    </subcellularLocation>
</comment>
<dbReference type="Gene3D" id="1.10.520.10">
    <property type="match status" value="1"/>
</dbReference>
<feature type="binding site" evidence="18">
    <location>
        <position position="85"/>
    </location>
    <ligand>
        <name>Ca(2+)</name>
        <dbReference type="ChEBI" id="CHEBI:29108"/>
        <label>1</label>
    </ligand>
</feature>
<organism evidence="23 24">
    <name type="scientific">Spinacia oleracea</name>
    <name type="common">Spinach</name>
    <dbReference type="NCBI Taxonomy" id="3562"/>
    <lineage>
        <taxon>Eukaryota</taxon>
        <taxon>Viridiplantae</taxon>
        <taxon>Streptophyta</taxon>
        <taxon>Embryophyta</taxon>
        <taxon>Tracheophyta</taxon>
        <taxon>Spermatophyta</taxon>
        <taxon>Magnoliopsida</taxon>
        <taxon>eudicotyledons</taxon>
        <taxon>Gunneridae</taxon>
        <taxon>Pentapetalae</taxon>
        <taxon>Caryophyllales</taxon>
        <taxon>Chenopodiaceae</taxon>
        <taxon>Chenopodioideae</taxon>
        <taxon>Anserineae</taxon>
        <taxon>Spinacia</taxon>
    </lineage>
</organism>
<evidence type="ECO:0000256" key="7">
    <source>
        <dbReference type="ARBA" id="ARBA00022617"/>
    </source>
</evidence>
<evidence type="ECO:0000256" key="1">
    <source>
        <dbReference type="ARBA" id="ARBA00000189"/>
    </source>
</evidence>
<evidence type="ECO:0000256" key="8">
    <source>
        <dbReference type="ARBA" id="ARBA00022723"/>
    </source>
</evidence>
<dbReference type="InterPro" id="IPR010255">
    <property type="entry name" value="Haem_peroxidase_sf"/>
</dbReference>
<comment type="function">
    <text evidence="2">Removal of H(2)O(2), oxidation of toxic reductants, biosynthesis and degradation of lignin, suberization, auxin catabolism, response to environmental stresses such as wounding, pathogen attack and oxidative stress. These functions might be dependent on each isozyme/isoform in each plant tissue.</text>
</comment>
<feature type="binding site" evidence="18">
    <location>
        <position position="203"/>
    </location>
    <ligand>
        <name>Ca(2+)</name>
        <dbReference type="ChEBI" id="CHEBI:29108"/>
        <label>2</label>
    </ligand>
</feature>
<dbReference type="OrthoDB" id="2113341at2759"/>
<dbReference type="GO" id="GO:0009505">
    <property type="term" value="C:plant-type cell wall"/>
    <property type="evidence" value="ECO:0000318"/>
    <property type="project" value="GO_Central"/>
</dbReference>
<dbReference type="GO" id="GO:0005576">
    <property type="term" value="C:extracellular region"/>
    <property type="evidence" value="ECO:0007669"/>
    <property type="project" value="UniProtKB-SubCell"/>
</dbReference>
<accession>A0A9R0IUM7</accession>
<evidence type="ECO:0000259" key="22">
    <source>
        <dbReference type="PROSITE" id="PS50873"/>
    </source>
</evidence>
<dbReference type="EC" id="1.11.1.7" evidence="4 21"/>
<dbReference type="PROSITE" id="PS50873">
    <property type="entry name" value="PEROXIDASE_4"/>
    <property type="match status" value="1"/>
</dbReference>
<evidence type="ECO:0000256" key="17">
    <source>
        <dbReference type="PIRSR" id="PIRSR600823-2"/>
    </source>
</evidence>
<name>A0A9R0IUM7_SPIOL</name>
<evidence type="ECO:0000256" key="15">
    <source>
        <dbReference type="ARBA" id="ARBA00023324"/>
    </source>
</evidence>
<evidence type="ECO:0000256" key="6">
    <source>
        <dbReference type="ARBA" id="ARBA00022559"/>
    </source>
</evidence>
<feature type="binding site" evidence="17">
    <location>
        <position position="172"/>
    </location>
    <ligand>
        <name>substrate</name>
    </ligand>
</feature>
<feature type="domain" description="Plant heme peroxidase family profile" evidence="22">
    <location>
        <begin position="34"/>
        <end position="327"/>
    </location>
</feature>
<dbReference type="Gene3D" id="1.10.420.10">
    <property type="entry name" value="Peroxidase, domain 2"/>
    <property type="match status" value="1"/>
</dbReference>
<dbReference type="InterPro" id="IPR019793">
    <property type="entry name" value="Peroxidases_heam-ligand_BS"/>
</dbReference>
<feature type="binding site" evidence="18">
    <location>
        <position position="255"/>
    </location>
    <ligand>
        <name>Ca(2+)</name>
        <dbReference type="ChEBI" id="CHEBI:29108"/>
        <label>2</label>
    </ligand>
</feature>
<evidence type="ECO:0000256" key="14">
    <source>
        <dbReference type="ARBA" id="ARBA00023180"/>
    </source>
</evidence>
<keyword evidence="15 21" id="KW-0376">Hydrogen peroxide</keyword>
<evidence type="ECO:0000256" key="19">
    <source>
        <dbReference type="PIRSR" id="PIRSR600823-4"/>
    </source>
</evidence>
<evidence type="ECO:0000256" key="11">
    <source>
        <dbReference type="ARBA" id="ARBA00023002"/>
    </source>
</evidence>
<feature type="binding site" evidence="18">
    <location>
        <position position="79"/>
    </location>
    <ligand>
        <name>Ca(2+)</name>
        <dbReference type="ChEBI" id="CHEBI:29108"/>
        <label>1</label>
    </ligand>
</feature>
<proteinExistence type="inferred from homology"/>
<keyword evidence="10 18" id="KW-0106">Calcium</keyword>
<keyword evidence="7 21" id="KW-0349">Heme</keyword>
<comment type="catalytic activity">
    <reaction evidence="1 21">
        <text>2 a phenolic donor + H2O2 = 2 a phenolic radical donor + 2 H2O</text>
        <dbReference type="Rhea" id="RHEA:56136"/>
        <dbReference type="ChEBI" id="CHEBI:15377"/>
        <dbReference type="ChEBI" id="CHEBI:16240"/>
        <dbReference type="ChEBI" id="CHEBI:139520"/>
        <dbReference type="ChEBI" id="CHEBI:139521"/>
        <dbReference type="EC" id="1.11.1.7"/>
    </reaction>
</comment>
<dbReference type="PROSITE" id="PS00436">
    <property type="entry name" value="PEROXIDASE_2"/>
    <property type="match status" value="1"/>
</dbReference>
<comment type="cofactor">
    <cofactor evidence="18 21">
        <name>Ca(2+)</name>
        <dbReference type="ChEBI" id="CHEBI:29108"/>
    </cofactor>
    <text evidence="18 21">Binds 2 calcium ions per subunit.</text>
</comment>
<dbReference type="FunFam" id="1.10.520.10:FF:000001">
    <property type="entry name" value="Peroxidase"/>
    <property type="match status" value="1"/>
</dbReference>
<feature type="disulfide bond" evidence="20">
    <location>
        <begin position="77"/>
        <end position="82"/>
    </location>
</feature>
<feature type="site" description="Transition state stabilizer" evidence="19">
    <location>
        <position position="71"/>
    </location>
</feature>
<dbReference type="RefSeq" id="XP_021855854.1">
    <property type="nucleotide sequence ID" value="XM_022000162.2"/>
</dbReference>
<keyword evidence="8 18" id="KW-0479">Metal-binding</keyword>
<evidence type="ECO:0000256" key="21">
    <source>
        <dbReference type="RuleBase" id="RU362060"/>
    </source>
</evidence>
<evidence type="ECO:0000256" key="12">
    <source>
        <dbReference type="ARBA" id="ARBA00023004"/>
    </source>
</evidence>
<evidence type="ECO:0000313" key="23">
    <source>
        <dbReference type="Proteomes" id="UP000813463"/>
    </source>
</evidence>
<feature type="disulfide bond" evidence="20">
    <location>
        <begin position="130"/>
        <end position="323"/>
    </location>
</feature>
<keyword evidence="9 21" id="KW-0732">Signal</keyword>
<comment type="cofactor">
    <cofactor evidence="18 21">
        <name>heme b</name>
        <dbReference type="ChEBI" id="CHEBI:60344"/>
    </cofactor>
    <text evidence="18 21">Binds 1 heme b (iron(II)-protoporphyrin IX) group per subunit.</text>
</comment>
<dbReference type="GO" id="GO:0046872">
    <property type="term" value="F:metal ion binding"/>
    <property type="evidence" value="ECO:0007669"/>
    <property type="project" value="UniProtKB-UniRule"/>
</dbReference>
<evidence type="ECO:0000256" key="3">
    <source>
        <dbReference type="ARBA" id="ARBA00006873"/>
    </source>
</evidence>
<keyword evidence="6 21" id="KW-0575">Peroxidase</keyword>
<dbReference type="CDD" id="cd00693">
    <property type="entry name" value="secretory_peroxidase"/>
    <property type="match status" value="1"/>
</dbReference>
<dbReference type="PROSITE" id="PS00435">
    <property type="entry name" value="PEROXIDASE_1"/>
    <property type="match status" value="1"/>
</dbReference>
<dbReference type="Proteomes" id="UP000813463">
    <property type="component" value="Chromosome 1"/>
</dbReference>
<evidence type="ECO:0000256" key="13">
    <source>
        <dbReference type="ARBA" id="ARBA00023157"/>
    </source>
</evidence>
<feature type="binding site" evidence="18">
    <location>
        <position position="97"/>
    </location>
    <ligand>
        <name>Ca(2+)</name>
        <dbReference type="ChEBI" id="CHEBI:29108"/>
        <label>1</label>
    </ligand>
</feature>
<comment type="similarity">
    <text evidence="3">Belongs to the peroxidase family. Ascorbate peroxidase subfamily.</text>
</comment>
<keyword evidence="13 20" id="KW-1015">Disulfide bond</keyword>
<feature type="binding site" evidence="18">
    <location>
        <position position="250"/>
    </location>
    <ligand>
        <name>Ca(2+)</name>
        <dbReference type="ChEBI" id="CHEBI:29108"/>
        <label>2</label>
    </ligand>
</feature>
<dbReference type="GO" id="GO:0020037">
    <property type="term" value="F:heme binding"/>
    <property type="evidence" value="ECO:0007669"/>
    <property type="project" value="UniProtKB-UniRule"/>
</dbReference>
<keyword evidence="11 21" id="KW-0560">Oxidoreductase</keyword>
<feature type="binding site" evidence="18">
    <location>
        <position position="81"/>
    </location>
    <ligand>
        <name>Ca(2+)</name>
        <dbReference type="ChEBI" id="CHEBI:29108"/>
        <label>1</label>
    </ligand>
</feature>
<keyword evidence="14" id="KW-0325">Glycoprotein</keyword>
<evidence type="ECO:0000256" key="9">
    <source>
        <dbReference type="ARBA" id="ARBA00022729"/>
    </source>
</evidence>
<dbReference type="GO" id="GO:0004601">
    <property type="term" value="F:peroxidase activity"/>
    <property type="evidence" value="ECO:0000318"/>
    <property type="project" value="GO_Central"/>
</dbReference>
<feature type="binding site" description="axial binding residue" evidence="18">
    <location>
        <position position="202"/>
    </location>
    <ligand>
        <name>heme b</name>
        <dbReference type="ChEBI" id="CHEBI:60344"/>
    </ligand>
    <ligandPart>
        <name>Fe</name>
        <dbReference type="ChEBI" id="CHEBI:18248"/>
    </ligandPart>
</feature>
<dbReference type="FunFam" id="1.10.420.10:FF:000001">
    <property type="entry name" value="Peroxidase"/>
    <property type="match status" value="1"/>
</dbReference>
<evidence type="ECO:0000256" key="5">
    <source>
        <dbReference type="ARBA" id="ARBA00022525"/>
    </source>
</evidence>
<protein>
    <recommendedName>
        <fullName evidence="4 21">Peroxidase</fullName>
        <ecNumber evidence="4 21">1.11.1.7</ecNumber>
    </recommendedName>
</protein>
<dbReference type="GeneID" id="110795174"/>
<dbReference type="InterPro" id="IPR002016">
    <property type="entry name" value="Haem_peroxidase"/>
</dbReference>
<sequence>MALSYSMVSFKCFIACISVLILSFSNVEARQKELLSIDYYYYSCPQLYDIVRDTVVEAINNETRNGASLLRLHFHDCFVNGCDGSVLLDDNSTFTGEKTAFGNNNSLRGFEVVDAIKAKLEKVCPLIVSCADILAIAARDSVFHLGGPTWDVRLGRRDSLTANRTAANVFIPAPSSNITVLKSNFADVGLSFKDLVSLSGAHTLGFARCTTFRPRIYNDGNISPSFAQTLRSKCPNVGNDDVLQGLDVKTPSHFDNIYYKNLLTKKGLLHSDQEIYNSNKADPIVRKYSRDVSKFYRDFAKGMIKMGDISPLVGNQGEIRQNCRVAR</sequence>
<feature type="chain" id="PRO_5040530972" description="Peroxidase" evidence="21">
    <location>
        <begin position="30"/>
        <end position="327"/>
    </location>
</feature>
<keyword evidence="5 21" id="KW-0964">Secreted</keyword>
<dbReference type="PANTHER" id="PTHR31388">
    <property type="entry name" value="PEROXIDASE 72-RELATED"/>
    <property type="match status" value="1"/>
</dbReference>
<evidence type="ECO:0000256" key="20">
    <source>
        <dbReference type="PIRSR" id="PIRSR600823-5"/>
    </source>
</evidence>
<feature type="binding site" evidence="18">
    <location>
        <position position="83"/>
    </location>
    <ligand>
        <name>Ca(2+)</name>
        <dbReference type="ChEBI" id="CHEBI:29108"/>
        <label>1</label>
    </ligand>
</feature>
<reference evidence="23" key="1">
    <citation type="journal article" date="2021" name="Nat. Commun.">
        <title>Genomic analyses provide insights into spinach domestication and the genetic basis of agronomic traits.</title>
        <authorList>
            <person name="Cai X."/>
            <person name="Sun X."/>
            <person name="Xu C."/>
            <person name="Sun H."/>
            <person name="Wang X."/>
            <person name="Ge C."/>
            <person name="Zhang Z."/>
            <person name="Wang Q."/>
            <person name="Fei Z."/>
            <person name="Jiao C."/>
            <person name="Wang Q."/>
        </authorList>
    </citation>
    <scope>NUCLEOTIDE SEQUENCE [LARGE SCALE GENOMIC DNA]</scope>
    <source>
        <strain evidence="23">cv. Varoflay</strain>
    </source>
</reference>
<dbReference type="Pfam" id="PF00141">
    <property type="entry name" value="peroxidase"/>
    <property type="match status" value="1"/>
</dbReference>
<evidence type="ECO:0000256" key="10">
    <source>
        <dbReference type="ARBA" id="ARBA00022837"/>
    </source>
</evidence>
<dbReference type="InterPro" id="IPR033905">
    <property type="entry name" value="Secretory_peroxidase"/>
</dbReference>
<reference evidence="24" key="2">
    <citation type="submission" date="2025-08" db="UniProtKB">
        <authorList>
            <consortium name="RefSeq"/>
        </authorList>
    </citation>
    <scope>IDENTIFICATION</scope>
    <source>
        <tissue evidence="24">Leaf</tissue>
    </source>
</reference>